<accession>A0A397S724</accession>
<name>A0A397S724_9GLOM</name>
<dbReference type="EMBL" id="QKYT01000945">
    <property type="protein sequence ID" value="RIA80549.1"/>
    <property type="molecule type" value="Genomic_DNA"/>
</dbReference>
<dbReference type="Proteomes" id="UP000265703">
    <property type="component" value="Unassembled WGS sequence"/>
</dbReference>
<reference evidence="1 2" key="1">
    <citation type="submission" date="2018-06" db="EMBL/GenBank/DDBJ databases">
        <title>Comparative genomics reveals the genomic features of Rhizophagus irregularis, R. cerebriforme, R. diaphanum and Gigaspora rosea, and their symbiotic lifestyle signature.</title>
        <authorList>
            <person name="Morin E."/>
            <person name="San Clemente H."/>
            <person name="Chen E.C.H."/>
            <person name="De La Providencia I."/>
            <person name="Hainaut M."/>
            <person name="Kuo A."/>
            <person name="Kohler A."/>
            <person name="Murat C."/>
            <person name="Tang N."/>
            <person name="Roy S."/>
            <person name="Loubradou J."/>
            <person name="Henrissat B."/>
            <person name="Grigoriev I.V."/>
            <person name="Corradi N."/>
            <person name="Roux C."/>
            <person name="Martin F.M."/>
        </authorList>
    </citation>
    <scope>NUCLEOTIDE SEQUENCE [LARGE SCALE GENOMIC DNA]</scope>
    <source>
        <strain evidence="1 2">DAOM 227022</strain>
    </source>
</reference>
<sequence length="78" mass="9232">MNEKLKLNYIEPSGMTVNQVNHDPFSDKEKFTFIMNGLNVNRTYIDENKCDDELEYIDEGRFKDELENKDELNLPTNN</sequence>
<comment type="caution">
    <text evidence="1">The sequence shown here is derived from an EMBL/GenBank/DDBJ whole genome shotgun (WGS) entry which is preliminary data.</text>
</comment>
<organism evidence="1 2">
    <name type="scientific">Glomus cerebriforme</name>
    <dbReference type="NCBI Taxonomy" id="658196"/>
    <lineage>
        <taxon>Eukaryota</taxon>
        <taxon>Fungi</taxon>
        <taxon>Fungi incertae sedis</taxon>
        <taxon>Mucoromycota</taxon>
        <taxon>Glomeromycotina</taxon>
        <taxon>Glomeromycetes</taxon>
        <taxon>Glomerales</taxon>
        <taxon>Glomeraceae</taxon>
        <taxon>Glomus</taxon>
    </lineage>
</organism>
<evidence type="ECO:0000313" key="1">
    <source>
        <dbReference type="EMBL" id="RIA80549.1"/>
    </source>
</evidence>
<evidence type="ECO:0000313" key="2">
    <source>
        <dbReference type="Proteomes" id="UP000265703"/>
    </source>
</evidence>
<protein>
    <submittedName>
        <fullName evidence="1">Uncharacterized protein</fullName>
    </submittedName>
</protein>
<gene>
    <name evidence="1" type="ORF">C1645_838502</name>
</gene>
<proteinExistence type="predicted"/>
<keyword evidence="2" id="KW-1185">Reference proteome</keyword>
<dbReference type="AlphaFoldDB" id="A0A397S724"/>